<dbReference type="OrthoDB" id="769973at2"/>
<protein>
    <submittedName>
        <fullName evidence="1">Uncharacterized protein</fullName>
    </submittedName>
</protein>
<comment type="caution">
    <text evidence="1">The sequence shown here is derived from an EMBL/GenBank/DDBJ whole genome shotgun (WGS) entry which is preliminary data.</text>
</comment>
<dbReference type="RefSeq" id="WP_057930395.1">
    <property type="nucleotide sequence ID" value="NZ_LMZQ01000001.1"/>
</dbReference>
<evidence type="ECO:0000313" key="2">
    <source>
        <dbReference type="Proteomes" id="UP000051950"/>
    </source>
</evidence>
<evidence type="ECO:0000313" key="1">
    <source>
        <dbReference type="EMBL" id="KRT17766.1"/>
    </source>
</evidence>
<gene>
    <name evidence="1" type="ORF">ASU31_00260</name>
</gene>
<name>A0A0T5VV83_9SPHI</name>
<proteinExistence type="predicted"/>
<keyword evidence="2" id="KW-1185">Reference proteome</keyword>
<dbReference type="Proteomes" id="UP000051950">
    <property type="component" value="Unassembled WGS sequence"/>
</dbReference>
<sequence length="78" mass="9247">MDENLQIPDMEFLTVSISQLPVTEVFKLRSKLMGFSTLEEVVISDLLEVSEREDYSERWYFELVNIFERRGLSHLLFS</sequence>
<dbReference type="EMBL" id="LMZQ01000001">
    <property type="protein sequence ID" value="KRT17766.1"/>
    <property type="molecule type" value="Genomic_DNA"/>
</dbReference>
<dbReference type="AlphaFoldDB" id="A0A0T5VV83"/>
<accession>A0A0T5VV83</accession>
<reference evidence="1 2" key="1">
    <citation type="submission" date="2015-11" db="EMBL/GenBank/DDBJ databases">
        <title>Sequence of Pedobacter ginsenosidimutans.</title>
        <authorList>
            <person name="Carson E."/>
            <person name="Keyser V."/>
            <person name="Newman J."/>
            <person name="Miller J."/>
        </authorList>
    </citation>
    <scope>NUCLEOTIDE SEQUENCE [LARGE SCALE GENOMIC DNA]</scope>
    <source>
        <strain evidence="1 2">KACC 14530</strain>
    </source>
</reference>
<organism evidence="1 2">
    <name type="scientific">Pedobacter ginsenosidimutans</name>
    <dbReference type="NCBI Taxonomy" id="687842"/>
    <lineage>
        <taxon>Bacteria</taxon>
        <taxon>Pseudomonadati</taxon>
        <taxon>Bacteroidota</taxon>
        <taxon>Sphingobacteriia</taxon>
        <taxon>Sphingobacteriales</taxon>
        <taxon>Sphingobacteriaceae</taxon>
        <taxon>Pedobacter</taxon>
    </lineage>
</organism>